<reference evidence="2" key="1">
    <citation type="journal article" date="2019" name="Int. J. Syst. Evol. Microbiol.">
        <title>The Global Catalogue of Microorganisms (GCM) 10K type strain sequencing project: providing services to taxonomists for standard genome sequencing and annotation.</title>
        <authorList>
            <consortium name="The Broad Institute Genomics Platform"/>
            <consortium name="The Broad Institute Genome Sequencing Center for Infectious Disease"/>
            <person name="Wu L."/>
            <person name="Ma J."/>
        </authorList>
    </citation>
    <scope>NUCLEOTIDE SEQUENCE [LARGE SCALE GENOMIC DNA]</scope>
    <source>
        <strain evidence="2">CCUG 59778</strain>
    </source>
</reference>
<name>A0ABV8X4V0_9LACT</name>
<accession>A0ABV8X4V0</accession>
<evidence type="ECO:0000313" key="2">
    <source>
        <dbReference type="Proteomes" id="UP001595817"/>
    </source>
</evidence>
<dbReference type="PROSITE" id="PS51257">
    <property type="entry name" value="PROKAR_LIPOPROTEIN"/>
    <property type="match status" value="1"/>
</dbReference>
<comment type="caution">
    <text evidence="1">The sequence shown here is derived from an EMBL/GenBank/DDBJ whole genome shotgun (WGS) entry which is preliminary data.</text>
</comment>
<dbReference type="Proteomes" id="UP001595817">
    <property type="component" value="Unassembled WGS sequence"/>
</dbReference>
<dbReference type="EMBL" id="JBHSEC010000014">
    <property type="protein sequence ID" value="MFC4410313.1"/>
    <property type="molecule type" value="Genomic_DNA"/>
</dbReference>
<organism evidence="1 2">
    <name type="scientific">Chungangia koreensis</name>
    <dbReference type="NCBI Taxonomy" id="752657"/>
    <lineage>
        <taxon>Bacteria</taxon>
        <taxon>Bacillati</taxon>
        <taxon>Bacillota</taxon>
        <taxon>Bacilli</taxon>
        <taxon>Lactobacillales</taxon>
        <taxon>Chungangia</taxon>
    </lineage>
</organism>
<keyword evidence="2" id="KW-1185">Reference proteome</keyword>
<sequence length="199" mass="22711">MNTLIRSTALGKKAAQILLPIMFIMSLVGCSQVEQVNGQNEDINIITVKEVLKHELTGPDLEYLRLLEDIPFLSSDASEEEAKAIIERQKEVNNYVRSIYEPYFTENGLENFITQTAAYKYHRETDVDYRMSVKNIVVIQSEKAQNQYDFTALVNFEANEEKITYEVVGKAIFSEEGKIGSIQLSDTDQLFRDKLNSLP</sequence>
<gene>
    <name evidence="1" type="ORF">ACFOZY_07750</name>
</gene>
<protein>
    <recommendedName>
        <fullName evidence="3">Lipoprotein</fullName>
    </recommendedName>
</protein>
<proteinExistence type="predicted"/>
<evidence type="ECO:0008006" key="3">
    <source>
        <dbReference type="Google" id="ProtNLM"/>
    </source>
</evidence>
<evidence type="ECO:0000313" key="1">
    <source>
        <dbReference type="EMBL" id="MFC4410313.1"/>
    </source>
</evidence>
<dbReference type="RefSeq" id="WP_378154013.1">
    <property type="nucleotide sequence ID" value="NZ_JBHSEC010000014.1"/>
</dbReference>